<evidence type="ECO:0000259" key="5">
    <source>
        <dbReference type="PROSITE" id="PS50126"/>
    </source>
</evidence>
<dbReference type="Pfam" id="PF00575">
    <property type="entry name" value="S1"/>
    <property type="match status" value="4"/>
</dbReference>
<dbReference type="InterPro" id="IPR050437">
    <property type="entry name" value="Ribos_protein_bS1-like"/>
</dbReference>
<dbReference type="InterPro" id="IPR035104">
    <property type="entry name" value="Ribosomal_protein_S1-like"/>
</dbReference>
<keyword evidence="2" id="KW-0689">Ribosomal protein</keyword>
<evidence type="ECO:0000256" key="1">
    <source>
        <dbReference type="ARBA" id="ARBA00006767"/>
    </source>
</evidence>
<keyword evidence="3" id="KW-0687">Ribonucleoprotein</keyword>
<dbReference type="Proteomes" id="UP000006875">
    <property type="component" value="Chromosome"/>
</dbReference>
<dbReference type="OrthoDB" id="9804077at2"/>
<dbReference type="InterPro" id="IPR012340">
    <property type="entry name" value="NA-bd_OB-fold"/>
</dbReference>
<feature type="domain" description="S1 motif" evidence="5">
    <location>
        <begin position="105"/>
        <end position="172"/>
    </location>
</feature>
<evidence type="ECO:0000313" key="6">
    <source>
        <dbReference type="EMBL" id="ADO83505.1"/>
    </source>
</evidence>
<keyword evidence="7" id="KW-1185">Reference proteome</keyword>
<feature type="domain" description="S1 motif" evidence="5">
    <location>
        <begin position="274"/>
        <end position="344"/>
    </location>
</feature>
<dbReference type="GO" id="GO:0022627">
    <property type="term" value="C:cytosolic small ribosomal subunit"/>
    <property type="evidence" value="ECO:0007669"/>
    <property type="project" value="TreeGrafter"/>
</dbReference>
<feature type="domain" description="S1 motif" evidence="5">
    <location>
        <begin position="361"/>
        <end position="427"/>
    </location>
</feature>
<evidence type="ECO:0000256" key="4">
    <source>
        <dbReference type="ARBA" id="ARBA00025604"/>
    </source>
</evidence>
<accession>E3HAA0</accession>
<gene>
    <name evidence="6" type="ordered locus">Ilyop_1734</name>
</gene>
<dbReference type="FunFam" id="2.40.50.140:FF:000103">
    <property type="entry name" value="protein RRP5 homolog"/>
    <property type="match status" value="1"/>
</dbReference>
<dbReference type="PANTHER" id="PTHR10724:SF7">
    <property type="entry name" value="SMALL RIBOSOMAL SUBUNIT PROTEIN BS1C"/>
    <property type="match status" value="1"/>
</dbReference>
<proteinExistence type="inferred from homology"/>
<dbReference type="PROSITE" id="PS50126">
    <property type="entry name" value="S1"/>
    <property type="match status" value="5"/>
</dbReference>
<reference evidence="6 7" key="1">
    <citation type="journal article" date="2010" name="Stand. Genomic Sci.">
        <title>Complete genome sequence of Ilyobacter polytropus type strain (CuHbu1).</title>
        <authorList>
            <person name="Sikorski J."/>
            <person name="Chertkov O."/>
            <person name="Lapidus A."/>
            <person name="Nolan M."/>
            <person name="Lucas S."/>
            <person name="Del Rio T.G."/>
            <person name="Tice H."/>
            <person name="Cheng J.F."/>
            <person name="Tapia R."/>
            <person name="Han C."/>
            <person name="Goodwin L."/>
            <person name="Pitluck S."/>
            <person name="Liolios K."/>
            <person name="Ivanova N."/>
            <person name="Mavromatis K."/>
            <person name="Mikhailova N."/>
            <person name="Pati A."/>
            <person name="Chen A."/>
            <person name="Palaniappan K."/>
            <person name="Land M."/>
            <person name="Hauser L."/>
            <person name="Chang Y.J."/>
            <person name="Jeffries C.D."/>
            <person name="Brambilla E."/>
            <person name="Yasawong M."/>
            <person name="Rohde M."/>
            <person name="Pukall R."/>
            <person name="Spring S."/>
            <person name="Goker M."/>
            <person name="Woyke T."/>
            <person name="Bristow J."/>
            <person name="Eisen J.A."/>
            <person name="Markowitz V."/>
            <person name="Hugenholtz P."/>
            <person name="Kyrpides N.C."/>
            <person name="Klenk H.P."/>
        </authorList>
    </citation>
    <scope>NUCLEOTIDE SEQUENCE [LARGE SCALE GENOMIC DNA]</scope>
    <source>
        <strain evidence="7">ATCC 51220 / DSM 2926 / LMG 16218 / CuHBu1</strain>
    </source>
</reference>
<dbReference type="eggNOG" id="COG0539">
    <property type="taxonomic scope" value="Bacteria"/>
</dbReference>
<comment type="similarity">
    <text evidence="1">Belongs to the bacterial ribosomal protein bS1 family.</text>
</comment>
<dbReference type="SUPFAM" id="SSF50249">
    <property type="entry name" value="Nucleic acid-binding proteins"/>
    <property type="match status" value="6"/>
</dbReference>
<dbReference type="GO" id="GO:0003735">
    <property type="term" value="F:structural constituent of ribosome"/>
    <property type="evidence" value="ECO:0007669"/>
    <property type="project" value="TreeGrafter"/>
</dbReference>
<name>E3HAA0_ILYPC</name>
<evidence type="ECO:0000256" key="2">
    <source>
        <dbReference type="ARBA" id="ARBA00022980"/>
    </source>
</evidence>
<dbReference type="AlphaFoldDB" id="E3HAA0"/>
<dbReference type="InterPro" id="IPR003029">
    <property type="entry name" value="S1_domain"/>
</dbReference>
<dbReference type="eggNOG" id="COG2183">
    <property type="taxonomic scope" value="Bacteria"/>
</dbReference>
<dbReference type="SMART" id="SM00316">
    <property type="entry name" value="S1"/>
    <property type="match status" value="6"/>
</dbReference>
<dbReference type="EMBL" id="CP002281">
    <property type="protein sequence ID" value="ADO83505.1"/>
    <property type="molecule type" value="Genomic_DNA"/>
</dbReference>
<dbReference type="PANTHER" id="PTHR10724">
    <property type="entry name" value="30S RIBOSOMAL PROTEIN S1"/>
    <property type="match status" value="1"/>
</dbReference>
<dbReference type="Gene3D" id="2.40.50.140">
    <property type="entry name" value="Nucleic acid-binding proteins"/>
    <property type="match status" value="4"/>
</dbReference>
<dbReference type="GO" id="GO:0006412">
    <property type="term" value="P:translation"/>
    <property type="evidence" value="ECO:0007669"/>
    <property type="project" value="TreeGrafter"/>
</dbReference>
<dbReference type="STRING" id="572544.Ilyop_1734"/>
<comment type="function">
    <text evidence="4">Binds mRNA; thus facilitating recognition of the initiation point. It is needed to translate mRNA with a short Shine-Dalgarno (SD) purine-rich sequence.</text>
</comment>
<dbReference type="HOGENOM" id="CLU_015805_2_1_0"/>
<feature type="domain" description="S1 motif" evidence="5">
    <location>
        <begin position="189"/>
        <end position="257"/>
    </location>
</feature>
<sequence>MFDNNNAYDEFEALLNDYLPDEEETGKKVKGILSQVDRNYTYLDVVGQATAVRVRTEELEGYEEGDEVEILLMGETKDGDFLIGSRRKIDMEENWEKLVKAFENKDIVKGKIAKRVKGGYVVNILFQQAFLPNSLSEIPMKDGDKFVGSDIEVMIKDVKEDRRGKKILVSKKDIRLKEQGEFFNKLNLGDVMEVEVKNILDFGISVRVGKSNGFIHISELSWGKVDKISDIYKTGDKLQAKIISLDKEKKSLKLSVKQLTQDPWVTADEKYPVGTEIEGKVTKLVSFGAFVELEEGVEGLVHLSDFTWNKKKINVSEFVKVGDIVKVKVIEMDKPAKRLKFGIKQLSENPWDTAESKYGEGSIVKGKVVEIKPFGIFAQLEDGIDAFIHQSDFSWEKTQPRYEIGDEVELKVLSFDASEKKIKGGIKQLVKSPWDSLIENYKVGDIVDRKITSITDFGLFVEMEKGVDGMIHASQASKDFIKNLSDRFEVGEEVKAEIIEIDTGKKRVKLSIKKAEIADEKKETQELIEKYGTVGE</sequence>
<evidence type="ECO:0000256" key="3">
    <source>
        <dbReference type="ARBA" id="ARBA00023274"/>
    </source>
</evidence>
<dbReference type="RefSeq" id="WP_013388172.1">
    <property type="nucleotide sequence ID" value="NC_014632.1"/>
</dbReference>
<feature type="domain" description="S1 motif" evidence="5">
    <location>
        <begin position="444"/>
        <end position="513"/>
    </location>
</feature>
<organism evidence="6 7">
    <name type="scientific">Ilyobacter polytropus (strain ATCC 51220 / DSM 2926 / LMG 16218 / CuHBu1)</name>
    <dbReference type="NCBI Taxonomy" id="572544"/>
    <lineage>
        <taxon>Bacteria</taxon>
        <taxon>Fusobacteriati</taxon>
        <taxon>Fusobacteriota</taxon>
        <taxon>Fusobacteriia</taxon>
        <taxon>Fusobacteriales</taxon>
        <taxon>Fusobacteriaceae</taxon>
        <taxon>Ilyobacter</taxon>
    </lineage>
</organism>
<evidence type="ECO:0000313" key="7">
    <source>
        <dbReference type="Proteomes" id="UP000006875"/>
    </source>
</evidence>
<dbReference type="GO" id="GO:0003729">
    <property type="term" value="F:mRNA binding"/>
    <property type="evidence" value="ECO:0007669"/>
    <property type="project" value="TreeGrafter"/>
</dbReference>
<protein>
    <submittedName>
        <fullName evidence="6">RNA binding S1 domain protein</fullName>
    </submittedName>
</protein>
<dbReference type="PRINTS" id="PR00681">
    <property type="entry name" value="RIBOSOMALS1"/>
</dbReference>
<dbReference type="KEGG" id="ipo:Ilyop_1734"/>